<dbReference type="HOGENOM" id="CLU_1928969_0_0_1"/>
<gene>
    <name evidence="1" type="ORF">S7711_10568</name>
</gene>
<proteinExistence type="predicted"/>
<organism evidence="1 2">
    <name type="scientific">Stachybotrys chartarum (strain CBS 109288 / IBT 7711)</name>
    <name type="common">Toxic black mold</name>
    <name type="synonym">Stilbospora chartarum</name>
    <dbReference type="NCBI Taxonomy" id="1280523"/>
    <lineage>
        <taxon>Eukaryota</taxon>
        <taxon>Fungi</taxon>
        <taxon>Dikarya</taxon>
        <taxon>Ascomycota</taxon>
        <taxon>Pezizomycotina</taxon>
        <taxon>Sordariomycetes</taxon>
        <taxon>Hypocreomycetidae</taxon>
        <taxon>Hypocreales</taxon>
        <taxon>Stachybotryaceae</taxon>
        <taxon>Stachybotrys</taxon>
    </lineage>
</organism>
<accession>A0A084B129</accession>
<sequence>MRTAGDILLGAADSLCSCSSCRPSSTEQLLGCLLAYSIPDVESIRLAAGYFRQQGRFECRYEEGPSRCNIRERNTIGTTRLVASAAQEDGTRILVLGLSATVCGVQHQSWAGLLRHYGNAIATDNTLGDTF</sequence>
<dbReference type="AlphaFoldDB" id="A0A084B129"/>
<protein>
    <submittedName>
        <fullName evidence="1">Uncharacterized protein</fullName>
    </submittedName>
</protein>
<dbReference type="Proteomes" id="UP000028045">
    <property type="component" value="Unassembled WGS sequence"/>
</dbReference>
<evidence type="ECO:0000313" key="2">
    <source>
        <dbReference type="Proteomes" id="UP000028045"/>
    </source>
</evidence>
<reference evidence="1 2" key="1">
    <citation type="journal article" date="2014" name="BMC Genomics">
        <title>Comparative genome sequencing reveals chemotype-specific gene clusters in the toxigenic black mold Stachybotrys.</title>
        <authorList>
            <person name="Semeiks J."/>
            <person name="Borek D."/>
            <person name="Otwinowski Z."/>
            <person name="Grishin N.V."/>
        </authorList>
    </citation>
    <scope>NUCLEOTIDE SEQUENCE [LARGE SCALE GENOMIC DNA]</scope>
    <source>
        <strain evidence="2">CBS 109288 / IBT 7711</strain>
    </source>
</reference>
<evidence type="ECO:0000313" key="1">
    <source>
        <dbReference type="EMBL" id="KEY71258.1"/>
    </source>
</evidence>
<keyword evidence="2" id="KW-1185">Reference proteome</keyword>
<dbReference type="EMBL" id="KL648338">
    <property type="protein sequence ID" value="KEY71258.1"/>
    <property type="molecule type" value="Genomic_DNA"/>
</dbReference>
<name>A0A084B129_STACB</name>